<evidence type="ECO:0000256" key="4">
    <source>
        <dbReference type="PIRSR" id="PIRSR000185-1"/>
    </source>
</evidence>
<feature type="binding site" evidence="5">
    <location>
        <position position="93"/>
    </location>
    <ligand>
        <name>substrate</name>
    </ligand>
</feature>
<dbReference type="InterPro" id="IPR036291">
    <property type="entry name" value="NAD(P)-bd_dom_sf"/>
</dbReference>
<dbReference type="PIRSF" id="PIRSF000185">
    <property type="entry name" value="Glu_DH"/>
    <property type="match status" value="1"/>
</dbReference>
<dbReference type="FunFam" id="3.40.50.720:FF:000100">
    <property type="entry name" value="Glutamate dehydrogenase 1, mitochondrial"/>
    <property type="match status" value="1"/>
</dbReference>
<dbReference type="InterPro" id="IPR014362">
    <property type="entry name" value="Glu_DH"/>
</dbReference>
<accession>A0AA49GID9</accession>
<keyword evidence="5" id="KW-0520">NAD</keyword>
<dbReference type="GO" id="GO:0004352">
    <property type="term" value="F:glutamate dehydrogenase (NAD+) activity"/>
    <property type="evidence" value="ECO:0007669"/>
    <property type="project" value="TreeGrafter"/>
</dbReference>
<evidence type="ECO:0000256" key="5">
    <source>
        <dbReference type="PIRSR" id="PIRSR000185-2"/>
    </source>
</evidence>
<keyword evidence="2 3" id="KW-0560">Oxidoreductase</keyword>
<dbReference type="Pfam" id="PF00208">
    <property type="entry name" value="ELFV_dehydrog"/>
    <property type="match status" value="1"/>
</dbReference>
<evidence type="ECO:0000259" key="8">
    <source>
        <dbReference type="SMART" id="SM00839"/>
    </source>
</evidence>
<dbReference type="InterPro" id="IPR046346">
    <property type="entry name" value="Aminoacid_DH-like_N_sf"/>
</dbReference>
<proteinExistence type="inferred from homology"/>
<evidence type="ECO:0000256" key="6">
    <source>
        <dbReference type="PIRSR" id="PIRSR000185-3"/>
    </source>
</evidence>
<dbReference type="Gene3D" id="3.40.50.10860">
    <property type="entry name" value="Leucine Dehydrogenase, chain A, domain 1"/>
    <property type="match status" value="1"/>
</dbReference>
<dbReference type="EMBL" id="CP120682">
    <property type="protein sequence ID" value="WKN35287.1"/>
    <property type="molecule type" value="Genomic_DNA"/>
</dbReference>
<reference evidence="9" key="2">
    <citation type="journal article" date="2024" name="Antonie Van Leeuwenhoek">
        <title>Roseihalotalea indica gen. nov., sp. nov., a halophilic Bacteroidetes from mesopelagic Southwest Indian Ocean with higher carbohydrate metabolic potential.</title>
        <authorList>
            <person name="Chen B."/>
            <person name="Zhang M."/>
            <person name="Lin D."/>
            <person name="Ye J."/>
            <person name="Tang K."/>
        </authorList>
    </citation>
    <scope>NUCLEOTIDE SEQUENCE</scope>
    <source>
        <strain evidence="9">TK19036</strain>
    </source>
</reference>
<dbReference type="FunFam" id="3.40.50.10860:FF:000003">
    <property type="entry name" value="Glutamate dehydrogenase"/>
    <property type="match status" value="1"/>
</dbReference>
<dbReference type="GO" id="GO:0006538">
    <property type="term" value="P:L-glutamate catabolic process"/>
    <property type="evidence" value="ECO:0007669"/>
    <property type="project" value="TreeGrafter"/>
</dbReference>
<organism evidence="9">
    <name type="scientific">Roseihalotalea indica</name>
    <dbReference type="NCBI Taxonomy" id="2867963"/>
    <lineage>
        <taxon>Bacteria</taxon>
        <taxon>Pseudomonadati</taxon>
        <taxon>Bacteroidota</taxon>
        <taxon>Cytophagia</taxon>
        <taxon>Cytophagales</taxon>
        <taxon>Catalimonadaceae</taxon>
        <taxon>Roseihalotalea</taxon>
    </lineage>
</organism>
<comment type="similarity">
    <text evidence="1 3 7">Belongs to the Glu/Leu/Phe/Val dehydrogenases family.</text>
</comment>
<dbReference type="InterPro" id="IPR033922">
    <property type="entry name" value="NAD_bind_Glu_DH"/>
</dbReference>
<dbReference type="PANTHER" id="PTHR11606:SF13">
    <property type="entry name" value="GLUTAMATE DEHYDROGENASE 1, MITOCHONDRIAL"/>
    <property type="match status" value="1"/>
</dbReference>
<evidence type="ECO:0000256" key="3">
    <source>
        <dbReference type="PIRNR" id="PIRNR000185"/>
    </source>
</evidence>
<feature type="binding site" evidence="5">
    <location>
        <position position="193"/>
    </location>
    <ligand>
        <name>NAD(+)</name>
        <dbReference type="ChEBI" id="CHEBI:57540"/>
    </ligand>
</feature>
<dbReference type="PRINTS" id="PR00082">
    <property type="entry name" value="GLFDHDRGNASE"/>
</dbReference>
<gene>
    <name evidence="9" type="ORF">K4G66_23190</name>
</gene>
<evidence type="ECO:0000313" key="9">
    <source>
        <dbReference type="EMBL" id="WKN35287.1"/>
    </source>
</evidence>
<dbReference type="SMART" id="SM00839">
    <property type="entry name" value="ELFV_dehydrog"/>
    <property type="match status" value="1"/>
</dbReference>
<dbReference type="AlphaFoldDB" id="A0AA49GID9"/>
<dbReference type="CDD" id="cd01076">
    <property type="entry name" value="NAD_bind_1_Glu_DH"/>
    <property type="match status" value="1"/>
</dbReference>
<evidence type="ECO:0000256" key="1">
    <source>
        <dbReference type="ARBA" id="ARBA00006382"/>
    </source>
</evidence>
<name>A0AA49GID9_9BACT</name>
<feature type="site" description="Important for catalysis" evidence="6">
    <location>
        <position position="147"/>
    </location>
</feature>
<dbReference type="InterPro" id="IPR006096">
    <property type="entry name" value="Glu/Leu/Phe/Val/Trp_DH_C"/>
</dbReference>
<dbReference type="GO" id="GO:0000166">
    <property type="term" value="F:nucleotide binding"/>
    <property type="evidence" value="ECO:0007669"/>
    <property type="project" value="UniProtKB-KW"/>
</dbReference>
<feature type="binding site" evidence="5">
    <location>
        <position position="232"/>
    </location>
    <ligand>
        <name>NAD(+)</name>
        <dbReference type="ChEBI" id="CHEBI:57540"/>
    </ligand>
</feature>
<feature type="domain" description="Glutamate/phenylalanine/leucine/valine/L-tryptophan dehydrogenase C-terminal" evidence="8">
    <location>
        <begin position="186"/>
        <end position="466"/>
    </location>
</feature>
<feature type="binding site" evidence="5">
    <location>
        <position position="361"/>
    </location>
    <ligand>
        <name>substrate</name>
    </ligand>
</feature>
<dbReference type="SUPFAM" id="SSF53223">
    <property type="entry name" value="Aminoacid dehydrogenase-like, N-terminal domain"/>
    <property type="match status" value="1"/>
</dbReference>
<feature type="binding site" evidence="5">
    <location>
        <position position="69"/>
    </location>
    <ligand>
        <name>substrate</name>
    </ligand>
</feature>
<dbReference type="Pfam" id="PF02812">
    <property type="entry name" value="ELFV_dehydrog_N"/>
    <property type="match status" value="1"/>
</dbReference>
<evidence type="ECO:0000256" key="7">
    <source>
        <dbReference type="RuleBase" id="RU004417"/>
    </source>
</evidence>
<feature type="active site" description="Proton donor" evidence="4">
    <location>
        <position position="105"/>
    </location>
</feature>
<protein>
    <recommendedName>
        <fullName evidence="3">Glutamate dehydrogenase</fullName>
    </recommendedName>
</protein>
<dbReference type="SUPFAM" id="SSF51735">
    <property type="entry name" value="NAD(P)-binding Rossmann-fold domains"/>
    <property type="match status" value="1"/>
</dbReference>
<sequence length="469" mass="51707">MENYSFFDNVNQFVDQAAKYLQVQHGLLAQIKECNSIYKMHFPVKLDNGDYQVITAYRVQHSHHRLPVKGGIRYSMGVNEDEVKALAALMTYKCALVDVPFGGAKGGVQIDTRNYSVNELERITRRYTTELIGKNFIGPALDVPAPDYGTGAREMAWIADTYSALSTEELNAFACVTGKPISLHGIRGRTEATGRGVFYGIREAVSIAEDMKNLGLTPGLAGKRIIVQGLGNVGYYSAKYLQEGGAIITGIAEYNGGIYDPNGLDVEEVYQLKLETDSILNYKNAKNIENSSELLEYECDILVPAALENQITKENAPRIQAKIIGEAANGPVTTEAANILMQKGMRILPDFYLNAGGVTVSYFEWLKNLSHVAFGRMDKRYEELTNQGMVKAMEEITGSELSAAQKTLLIRGASEIDIVNSGLEDTMVSTYHTIWDIMQTKKTPNLRVASFISSLEKVAAAYLARGIFP</sequence>
<dbReference type="InterPro" id="IPR006095">
    <property type="entry name" value="Glu/Leu/Phe/Val/Trp_DH"/>
</dbReference>
<dbReference type="Gene3D" id="3.40.50.720">
    <property type="entry name" value="NAD(P)-binding Rossmann-like Domain"/>
    <property type="match status" value="1"/>
</dbReference>
<keyword evidence="5" id="KW-0547">Nucleotide-binding</keyword>
<evidence type="ECO:0000256" key="2">
    <source>
        <dbReference type="ARBA" id="ARBA00023002"/>
    </source>
</evidence>
<dbReference type="InterPro" id="IPR006097">
    <property type="entry name" value="Glu/Leu/Phe/Val/Trp_DH_dimer"/>
</dbReference>
<reference evidence="9" key="1">
    <citation type="journal article" date="2023" name="Comput. Struct. Biotechnol. J.">
        <title>Discovery of a novel marine Bacteroidetes with a rich repertoire of carbohydrate-active enzymes.</title>
        <authorList>
            <person name="Chen B."/>
            <person name="Liu G."/>
            <person name="Chen Q."/>
            <person name="Wang H."/>
            <person name="Liu L."/>
            <person name="Tang K."/>
        </authorList>
    </citation>
    <scope>NUCLEOTIDE SEQUENCE</scope>
    <source>
        <strain evidence="9">TK19036</strain>
    </source>
</reference>
<dbReference type="PANTHER" id="PTHR11606">
    <property type="entry name" value="GLUTAMATE DEHYDROGENASE"/>
    <property type="match status" value="1"/>
</dbReference>